<evidence type="ECO:0000313" key="2">
    <source>
        <dbReference type="Proteomes" id="UP001157974"/>
    </source>
</evidence>
<evidence type="ECO:0000313" key="1">
    <source>
        <dbReference type="EMBL" id="KAJ8906739.1"/>
    </source>
</evidence>
<reference evidence="1 2" key="1">
    <citation type="journal article" date="2023" name="Nat. Commun.">
        <title>Origin of minicircular mitochondrial genomes in red algae.</title>
        <authorList>
            <person name="Lee Y."/>
            <person name="Cho C.H."/>
            <person name="Lee Y.M."/>
            <person name="Park S.I."/>
            <person name="Yang J.H."/>
            <person name="West J.A."/>
            <person name="Bhattacharya D."/>
            <person name="Yoon H.S."/>
        </authorList>
    </citation>
    <scope>NUCLEOTIDE SEQUENCE [LARGE SCALE GENOMIC DNA]</scope>
    <source>
        <strain evidence="1 2">CCMP1338</strain>
        <tissue evidence="1">Whole cell</tissue>
    </source>
</reference>
<organism evidence="1 2">
    <name type="scientific">Rhodosorus marinus</name>
    <dbReference type="NCBI Taxonomy" id="101924"/>
    <lineage>
        <taxon>Eukaryota</taxon>
        <taxon>Rhodophyta</taxon>
        <taxon>Stylonematophyceae</taxon>
        <taxon>Stylonematales</taxon>
        <taxon>Stylonemataceae</taxon>
        <taxon>Rhodosorus</taxon>
    </lineage>
</organism>
<comment type="caution">
    <text evidence="1">The sequence shown here is derived from an EMBL/GenBank/DDBJ whole genome shotgun (WGS) entry which is preliminary data.</text>
</comment>
<gene>
    <name evidence="1" type="ORF">NDN08_003228</name>
</gene>
<dbReference type="Proteomes" id="UP001157974">
    <property type="component" value="Unassembled WGS sequence"/>
</dbReference>
<name>A0AAV8UW12_9RHOD</name>
<protein>
    <submittedName>
        <fullName evidence="1">Uncharacterized protein</fullName>
    </submittedName>
</protein>
<dbReference type="EMBL" id="JAMWBK010000003">
    <property type="protein sequence ID" value="KAJ8906739.1"/>
    <property type="molecule type" value="Genomic_DNA"/>
</dbReference>
<sequence>MRLMKSLSNRLTSIVSPRSAGKKSHEIVEEDIEANVFYRRDSFDEFIVEARAQSSVRDQLVKMMTMKSETQARVF</sequence>
<keyword evidence="2" id="KW-1185">Reference proteome</keyword>
<accession>A0AAV8UW12</accession>
<proteinExistence type="predicted"/>
<dbReference type="AlphaFoldDB" id="A0AAV8UW12"/>